<dbReference type="GO" id="GO:0043709">
    <property type="term" value="P:cell adhesion involved in single-species biofilm formation"/>
    <property type="evidence" value="ECO:0007669"/>
    <property type="project" value="TreeGrafter"/>
</dbReference>
<dbReference type="GO" id="GO:0052621">
    <property type="term" value="F:diguanylate cyclase activity"/>
    <property type="evidence" value="ECO:0007669"/>
    <property type="project" value="TreeGrafter"/>
</dbReference>
<dbReference type="InParanoid" id="A0A7G1G382"/>
<dbReference type="KEGG" id="ocy:OSSY52_10090"/>
<organism evidence="5 6">
    <name type="scientific">Tepiditoga spiralis</name>
    <dbReference type="NCBI Taxonomy" id="2108365"/>
    <lineage>
        <taxon>Bacteria</taxon>
        <taxon>Thermotogati</taxon>
        <taxon>Thermotogota</taxon>
        <taxon>Thermotogae</taxon>
        <taxon>Petrotogales</taxon>
        <taxon>Petrotogaceae</taxon>
        <taxon>Tepiditoga</taxon>
    </lineage>
</organism>
<keyword evidence="2" id="KW-0472">Membrane</keyword>
<feature type="domain" description="GGDEF" evidence="4">
    <location>
        <begin position="380"/>
        <end position="515"/>
    </location>
</feature>
<dbReference type="InterPro" id="IPR003660">
    <property type="entry name" value="HAMP_dom"/>
</dbReference>
<dbReference type="SMART" id="SM00267">
    <property type="entry name" value="GGDEF"/>
    <property type="match status" value="1"/>
</dbReference>
<feature type="transmembrane region" description="Helical" evidence="2">
    <location>
        <begin position="12"/>
        <end position="31"/>
    </location>
</feature>
<evidence type="ECO:0008006" key="7">
    <source>
        <dbReference type="Google" id="ProtNLM"/>
    </source>
</evidence>
<feature type="coiled-coil region" evidence="1">
    <location>
        <begin position="439"/>
        <end position="470"/>
    </location>
</feature>
<reference evidence="5 6" key="1">
    <citation type="submission" date="2018-06" db="EMBL/GenBank/DDBJ databases">
        <title>Genome sequencing of Oceanotoga sp. sy52.</title>
        <authorList>
            <person name="Mori K."/>
        </authorList>
    </citation>
    <scope>NUCLEOTIDE SEQUENCE [LARGE SCALE GENOMIC DNA]</scope>
    <source>
        <strain evidence="6">sy52</strain>
    </source>
</reference>
<dbReference type="InterPro" id="IPR050469">
    <property type="entry name" value="Diguanylate_Cyclase"/>
</dbReference>
<dbReference type="FunFam" id="3.30.70.270:FF:000001">
    <property type="entry name" value="Diguanylate cyclase domain protein"/>
    <property type="match status" value="1"/>
</dbReference>
<evidence type="ECO:0000313" key="5">
    <source>
        <dbReference type="EMBL" id="BBE30868.1"/>
    </source>
</evidence>
<gene>
    <name evidence="5" type="ORF">OSSY52_10090</name>
</gene>
<protein>
    <recommendedName>
        <fullName evidence="7">GGDEF domain-containing protein</fullName>
    </recommendedName>
</protein>
<dbReference type="InterPro" id="IPR000160">
    <property type="entry name" value="GGDEF_dom"/>
</dbReference>
<dbReference type="GO" id="GO:0005886">
    <property type="term" value="C:plasma membrane"/>
    <property type="evidence" value="ECO:0007669"/>
    <property type="project" value="TreeGrafter"/>
</dbReference>
<dbReference type="Gene3D" id="3.30.70.270">
    <property type="match status" value="1"/>
</dbReference>
<keyword evidence="2" id="KW-1133">Transmembrane helix</keyword>
<dbReference type="AlphaFoldDB" id="A0A7G1G382"/>
<sequence>MKLKHKIFKYTLSINLIIIIIISSLFLIFFISNLKRSTLNNIYLVNTSLNNSFEECFSYIEKTLKNILENNDTIFVFDNNPIISGYAKKTLNKKFNEIIDSKYCIENMSLIQNSKTIVGDYEENKTNFFIKNDTPYIQIEKVLQSDNNRKLLLLFNLKKFYENFINNLKDNKYYYLLIKTDNEFYNLNMNEMSKLENINNFLFLKDRFYSSSVTKNLEFNIIFSKNYINNLLFWIFFIFIFLFLFSILMLIIVSNKLSNNLVRSLNKFMVFSKSIGSRDFKQFIPNEDDEDEIKELSSAFNNMSKKIEIFTKNMEQLVAERTEEIEAQNEELETQNEELEKINKKLEETSVRDGLTGLYNRRYFNEKVEEDFELAKRNGMYFQMCIIDIDHFKNINDTYGHLIGDECIKSVTTILKENLKRYTDKAFRYGGEEFVFYDISNKNENFEKLLKKIRKEVEESKCIINELEIKVTISIGACIAKPKYEDIYEKFIKEADEALYDAKEKGRNRIILRKN</sequence>
<evidence type="ECO:0000256" key="2">
    <source>
        <dbReference type="SAM" id="Phobius"/>
    </source>
</evidence>
<feature type="coiled-coil region" evidence="1">
    <location>
        <begin position="286"/>
        <end position="352"/>
    </location>
</feature>
<dbReference type="CDD" id="cd06225">
    <property type="entry name" value="HAMP"/>
    <property type="match status" value="1"/>
</dbReference>
<accession>A0A7G1G382</accession>
<dbReference type="GO" id="GO:0007165">
    <property type="term" value="P:signal transduction"/>
    <property type="evidence" value="ECO:0007669"/>
    <property type="project" value="InterPro"/>
</dbReference>
<dbReference type="Gene3D" id="6.10.340.10">
    <property type="match status" value="1"/>
</dbReference>
<dbReference type="GO" id="GO:1902201">
    <property type="term" value="P:negative regulation of bacterial-type flagellum-dependent cell motility"/>
    <property type="evidence" value="ECO:0007669"/>
    <property type="project" value="TreeGrafter"/>
</dbReference>
<evidence type="ECO:0000256" key="1">
    <source>
        <dbReference type="SAM" id="Coils"/>
    </source>
</evidence>
<feature type="transmembrane region" description="Helical" evidence="2">
    <location>
        <begin position="231"/>
        <end position="253"/>
    </location>
</feature>
<dbReference type="Pfam" id="PF00990">
    <property type="entry name" value="GGDEF"/>
    <property type="match status" value="1"/>
</dbReference>
<dbReference type="PROSITE" id="PS50887">
    <property type="entry name" value="GGDEF"/>
    <property type="match status" value="1"/>
</dbReference>
<evidence type="ECO:0000313" key="6">
    <source>
        <dbReference type="Proteomes" id="UP000516361"/>
    </source>
</evidence>
<keyword evidence="1" id="KW-0175">Coiled coil</keyword>
<dbReference type="InterPro" id="IPR029787">
    <property type="entry name" value="Nucleotide_cyclase"/>
</dbReference>
<dbReference type="PANTHER" id="PTHR45138:SF9">
    <property type="entry name" value="DIGUANYLATE CYCLASE DGCM-RELATED"/>
    <property type="match status" value="1"/>
</dbReference>
<evidence type="ECO:0000259" key="3">
    <source>
        <dbReference type="PROSITE" id="PS50885"/>
    </source>
</evidence>
<dbReference type="NCBIfam" id="TIGR00254">
    <property type="entry name" value="GGDEF"/>
    <property type="match status" value="1"/>
</dbReference>
<feature type="domain" description="HAMP" evidence="3">
    <location>
        <begin position="259"/>
        <end position="312"/>
    </location>
</feature>
<dbReference type="InterPro" id="IPR043128">
    <property type="entry name" value="Rev_trsase/Diguanyl_cyclase"/>
</dbReference>
<dbReference type="SUPFAM" id="SSF55073">
    <property type="entry name" value="Nucleotide cyclase"/>
    <property type="match status" value="1"/>
</dbReference>
<name>A0A7G1G382_9BACT</name>
<proteinExistence type="predicted"/>
<keyword evidence="2" id="KW-0812">Transmembrane</keyword>
<dbReference type="EMBL" id="AP018712">
    <property type="protein sequence ID" value="BBE30868.1"/>
    <property type="molecule type" value="Genomic_DNA"/>
</dbReference>
<dbReference type="PROSITE" id="PS50885">
    <property type="entry name" value="HAMP"/>
    <property type="match status" value="1"/>
</dbReference>
<dbReference type="Proteomes" id="UP000516361">
    <property type="component" value="Chromosome"/>
</dbReference>
<dbReference type="RefSeq" id="WP_190615935.1">
    <property type="nucleotide sequence ID" value="NZ_AP018712.1"/>
</dbReference>
<dbReference type="CDD" id="cd01949">
    <property type="entry name" value="GGDEF"/>
    <property type="match status" value="1"/>
</dbReference>
<keyword evidence="6" id="KW-1185">Reference proteome</keyword>
<evidence type="ECO:0000259" key="4">
    <source>
        <dbReference type="PROSITE" id="PS50887"/>
    </source>
</evidence>
<dbReference type="PANTHER" id="PTHR45138">
    <property type="entry name" value="REGULATORY COMPONENTS OF SENSORY TRANSDUCTION SYSTEM"/>
    <property type="match status" value="1"/>
</dbReference>